<dbReference type="GO" id="GO:0008835">
    <property type="term" value="F:diaminohydroxyphosphoribosylaminopyrimidine deaminase activity"/>
    <property type="evidence" value="ECO:0007669"/>
    <property type="project" value="UniProtKB-EC"/>
</dbReference>
<protein>
    <recommendedName>
        <fullName evidence="13">Riboflavin biosynthesis protein RibD</fullName>
    </recommendedName>
    <domain>
        <recommendedName>
            <fullName evidence="13">Diaminohydroxyphosphoribosylaminopyrimidine deaminase</fullName>
            <shortName evidence="13">DRAP deaminase</shortName>
            <ecNumber evidence="13">3.5.4.26</ecNumber>
        </recommendedName>
        <alternativeName>
            <fullName evidence="13">Riboflavin-specific deaminase</fullName>
        </alternativeName>
    </domain>
    <domain>
        <recommendedName>
            <fullName evidence="13">5-amino-6-(5-phosphoribosylamino)uracil reductase</fullName>
            <ecNumber evidence="13">1.1.1.193</ecNumber>
        </recommendedName>
        <alternativeName>
            <fullName evidence="13">HTP reductase</fullName>
        </alternativeName>
    </domain>
</protein>
<evidence type="ECO:0000256" key="6">
    <source>
        <dbReference type="ARBA" id="ARBA00022619"/>
    </source>
</evidence>
<comment type="catalytic activity">
    <reaction evidence="13">
        <text>5-amino-6-(5-phospho-D-ribitylamino)uracil + NADP(+) = 5-amino-6-(5-phospho-D-ribosylamino)uracil + NADPH + H(+)</text>
        <dbReference type="Rhea" id="RHEA:17845"/>
        <dbReference type="ChEBI" id="CHEBI:15378"/>
        <dbReference type="ChEBI" id="CHEBI:57783"/>
        <dbReference type="ChEBI" id="CHEBI:58349"/>
        <dbReference type="ChEBI" id="CHEBI:58421"/>
        <dbReference type="ChEBI" id="CHEBI:58453"/>
        <dbReference type="EC" id="1.1.1.193"/>
    </reaction>
</comment>
<dbReference type="Gene3D" id="3.40.430.10">
    <property type="entry name" value="Dihydrofolate Reductase, subunit A"/>
    <property type="match status" value="1"/>
</dbReference>
<dbReference type="UniPathway" id="UPA00275">
    <property type="reaction ID" value="UER00401"/>
</dbReference>
<evidence type="ECO:0000256" key="12">
    <source>
        <dbReference type="ARBA" id="ARBA00023268"/>
    </source>
</evidence>
<feature type="binding site" evidence="16">
    <location>
        <position position="56"/>
    </location>
    <ligand>
        <name>Zn(2+)</name>
        <dbReference type="ChEBI" id="CHEBI:29105"/>
        <note>catalytic</note>
    </ligand>
</feature>
<dbReference type="GO" id="GO:0050661">
    <property type="term" value="F:NADP binding"/>
    <property type="evidence" value="ECO:0007669"/>
    <property type="project" value="InterPro"/>
</dbReference>
<evidence type="ECO:0000256" key="13">
    <source>
        <dbReference type="PIRNR" id="PIRNR006769"/>
    </source>
</evidence>
<dbReference type="Pfam" id="PF01872">
    <property type="entry name" value="RibD_C"/>
    <property type="match status" value="1"/>
</dbReference>
<dbReference type="PANTHER" id="PTHR38011">
    <property type="entry name" value="DIHYDROFOLATE REDUCTASE FAMILY PROTEIN (AFU_ORTHOLOGUE AFUA_8G06820)"/>
    <property type="match status" value="1"/>
</dbReference>
<accession>A0A5C6FGW6</accession>
<sequence length="369" mass="39410">MLRHSTTDDQRFMSAAIERARLGEGHVEPNPMVGCVIVRDGKIIGKGYHAKFGGDHAEVAALGSLESTDNARGATAYVTLEPCCHFGKTPPCADALIDAEIGRVVVAIEDPFEKVSGGGIAKLRDSGIDVTVGVLANEAAAVVAPFVKRVRTGLPWVIAKWAMTLDGRIATATGESQWITGESSRRAVHELRGRVDAIVAGMGTVVADDPMLNARPPGTRVATRAILCRRRLPSLDSKLVRTASQIPVWLFAGPQTNAAQRRDLESAGAHVILLDDRESDDMVTTTLKRLAENGATNVMVEGGGEVFSSFLSVGQIDEAHVFVGAKAFGGTAAPGPIGGQGVERLSQAWAFKLHQIDRFDDDVRLIYRR</sequence>
<feature type="binding site" evidence="15">
    <location>
        <position position="192"/>
    </location>
    <ligand>
        <name>substrate</name>
    </ligand>
</feature>
<comment type="pathway">
    <text evidence="3 13">Cofactor biosynthesis; riboflavin biosynthesis; 5-amino-6-(D-ribitylamino)uracil from GTP: step 3/4.</text>
</comment>
<dbReference type="InterPro" id="IPR016192">
    <property type="entry name" value="APOBEC/CMP_deaminase_Zn-bd"/>
</dbReference>
<evidence type="ECO:0000256" key="4">
    <source>
        <dbReference type="ARBA" id="ARBA00005259"/>
    </source>
</evidence>
<feature type="binding site" evidence="15">
    <location>
        <position position="301"/>
    </location>
    <ligand>
        <name>substrate</name>
    </ligand>
</feature>
<keyword evidence="10 13" id="KW-0521">NADP</keyword>
<feature type="binding site" evidence="16">
    <location>
        <position position="92"/>
    </location>
    <ligand>
        <name>Zn(2+)</name>
        <dbReference type="ChEBI" id="CHEBI:29105"/>
        <note>catalytic</note>
    </ligand>
</feature>
<comment type="caution">
    <text evidence="18">The sequence shown here is derived from an EMBL/GenBank/DDBJ whole genome shotgun (WGS) entry which is preliminary data.</text>
</comment>
<name>A0A5C6FGW6_9BACT</name>
<keyword evidence="8 13" id="KW-0378">Hydrolase</keyword>
<evidence type="ECO:0000256" key="15">
    <source>
        <dbReference type="PIRSR" id="PIRSR006769-2"/>
    </source>
</evidence>
<keyword evidence="9 13" id="KW-0862">Zinc</keyword>
<dbReference type="Gene3D" id="3.40.140.10">
    <property type="entry name" value="Cytidine Deaminase, domain 2"/>
    <property type="match status" value="1"/>
</dbReference>
<dbReference type="GO" id="GO:0008270">
    <property type="term" value="F:zinc ion binding"/>
    <property type="evidence" value="ECO:0007669"/>
    <property type="project" value="InterPro"/>
</dbReference>
<dbReference type="InterPro" id="IPR002125">
    <property type="entry name" value="CMP_dCMP_dom"/>
</dbReference>
<evidence type="ECO:0000256" key="11">
    <source>
        <dbReference type="ARBA" id="ARBA00023002"/>
    </source>
</evidence>
<dbReference type="AlphaFoldDB" id="A0A5C6FGW6"/>
<dbReference type="InterPro" id="IPR024072">
    <property type="entry name" value="DHFR-like_dom_sf"/>
</dbReference>
<comment type="function">
    <text evidence="1 13">Converts 2,5-diamino-6-(ribosylamino)-4(3h)-pyrimidinone 5'-phosphate into 5-amino-6-(ribosylamino)-2,4(1h,3h)-pyrimidinedione 5'-phosphate.</text>
</comment>
<keyword evidence="6 13" id="KW-0686">Riboflavin biosynthesis</keyword>
<dbReference type="GO" id="GO:0009231">
    <property type="term" value="P:riboflavin biosynthetic process"/>
    <property type="evidence" value="ECO:0007669"/>
    <property type="project" value="UniProtKB-UniPathway"/>
</dbReference>
<dbReference type="EMBL" id="SJPW01000002">
    <property type="protein sequence ID" value="TWU58909.1"/>
    <property type="molecule type" value="Genomic_DNA"/>
</dbReference>
<keyword evidence="11 13" id="KW-0560">Oxidoreductase</keyword>
<feature type="binding site" evidence="15">
    <location>
        <position position="162"/>
    </location>
    <ligand>
        <name>NADP(+)</name>
        <dbReference type="ChEBI" id="CHEBI:58349"/>
    </ligand>
</feature>
<dbReference type="PIRSF" id="PIRSF006769">
    <property type="entry name" value="RibD"/>
    <property type="match status" value="1"/>
</dbReference>
<dbReference type="InterPro" id="IPR016193">
    <property type="entry name" value="Cytidine_deaminase-like"/>
</dbReference>
<feature type="binding site" evidence="15">
    <location>
        <position position="204"/>
    </location>
    <ligand>
        <name>NADP(+)</name>
        <dbReference type="ChEBI" id="CHEBI:58349"/>
    </ligand>
</feature>
<reference evidence="18 19" key="1">
    <citation type="submission" date="2019-02" db="EMBL/GenBank/DDBJ databases">
        <title>Deep-cultivation of Planctomycetes and their phenomic and genomic characterization uncovers novel biology.</title>
        <authorList>
            <person name="Wiegand S."/>
            <person name="Jogler M."/>
            <person name="Boedeker C."/>
            <person name="Pinto D."/>
            <person name="Vollmers J."/>
            <person name="Rivas-Marin E."/>
            <person name="Kohn T."/>
            <person name="Peeters S.H."/>
            <person name="Heuer A."/>
            <person name="Rast P."/>
            <person name="Oberbeckmann S."/>
            <person name="Bunk B."/>
            <person name="Jeske O."/>
            <person name="Meyerdierks A."/>
            <person name="Storesund J.E."/>
            <person name="Kallscheuer N."/>
            <person name="Luecker S."/>
            <person name="Lage O.M."/>
            <person name="Pohl T."/>
            <person name="Merkel B.J."/>
            <person name="Hornburger P."/>
            <person name="Mueller R.-W."/>
            <person name="Bruemmer F."/>
            <person name="Labrenz M."/>
            <person name="Spormann A.M."/>
            <person name="Op Den Camp H."/>
            <person name="Overmann J."/>
            <person name="Amann R."/>
            <person name="Jetten M.S.M."/>
            <person name="Mascher T."/>
            <person name="Medema M.H."/>
            <person name="Devos D.P."/>
            <person name="Kaster A.-K."/>
            <person name="Ovreas L."/>
            <person name="Rohde M."/>
            <person name="Galperin M.Y."/>
            <person name="Jogler C."/>
        </authorList>
    </citation>
    <scope>NUCLEOTIDE SEQUENCE [LARGE SCALE GENOMIC DNA]</scope>
    <source>
        <strain evidence="18 19">Poly51</strain>
    </source>
</reference>
<dbReference type="InterPro" id="IPR050765">
    <property type="entry name" value="Riboflavin_Biosynth_HTPR"/>
</dbReference>
<feature type="binding site" evidence="15">
    <location>
        <begin position="303"/>
        <end position="309"/>
    </location>
    <ligand>
        <name>NADP(+)</name>
        <dbReference type="ChEBI" id="CHEBI:58349"/>
    </ligand>
</feature>
<comment type="cofactor">
    <cofactor evidence="13 16">
        <name>Zn(2+)</name>
        <dbReference type="ChEBI" id="CHEBI:29105"/>
    </cofactor>
    <text evidence="13 16">Binds 1 zinc ion.</text>
</comment>
<evidence type="ECO:0000256" key="3">
    <source>
        <dbReference type="ARBA" id="ARBA00004910"/>
    </source>
</evidence>
<evidence type="ECO:0000256" key="14">
    <source>
        <dbReference type="PIRSR" id="PIRSR006769-1"/>
    </source>
</evidence>
<keyword evidence="19" id="KW-1185">Reference proteome</keyword>
<feature type="binding site" evidence="15">
    <location>
        <position position="208"/>
    </location>
    <ligand>
        <name>NADP(+)</name>
        <dbReference type="ChEBI" id="CHEBI:58349"/>
    </ligand>
</feature>
<dbReference type="SUPFAM" id="SSF53927">
    <property type="entry name" value="Cytidine deaminase-like"/>
    <property type="match status" value="1"/>
</dbReference>
<evidence type="ECO:0000256" key="9">
    <source>
        <dbReference type="ARBA" id="ARBA00022833"/>
    </source>
</evidence>
<evidence type="ECO:0000313" key="19">
    <source>
        <dbReference type="Proteomes" id="UP000318288"/>
    </source>
</evidence>
<comment type="catalytic activity">
    <reaction evidence="13">
        <text>2,5-diamino-6-hydroxy-4-(5-phosphoribosylamino)-pyrimidine + H2O + H(+) = 5-amino-6-(5-phospho-D-ribosylamino)uracil + NH4(+)</text>
        <dbReference type="Rhea" id="RHEA:21868"/>
        <dbReference type="ChEBI" id="CHEBI:15377"/>
        <dbReference type="ChEBI" id="CHEBI:15378"/>
        <dbReference type="ChEBI" id="CHEBI:28938"/>
        <dbReference type="ChEBI" id="CHEBI:58453"/>
        <dbReference type="ChEBI" id="CHEBI:58614"/>
        <dbReference type="EC" id="3.5.4.26"/>
    </reaction>
</comment>
<dbReference type="PROSITE" id="PS51747">
    <property type="entry name" value="CYT_DCMP_DEAMINASES_2"/>
    <property type="match status" value="1"/>
</dbReference>
<evidence type="ECO:0000256" key="8">
    <source>
        <dbReference type="ARBA" id="ARBA00022801"/>
    </source>
</evidence>
<keyword evidence="7 13" id="KW-0479">Metal-binding</keyword>
<evidence type="ECO:0000256" key="10">
    <source>
        <dbReference type="ARBA" id="ARBA00022857"/>
    </source>
</evidence>
<dbReference type="NCBIfam" id="TIGR00326">
    <property type="entry name" value="eubact_ribD"/>
    <property type="match status" value="1"/>
</dbReference>
<gene>
    <name evidence="18" type="primary">ribD</name>
    <name evidence="18" type="ORF">Poly51_16890</name>
</gene>
<dbReference type="Proteomes" id="UP000318288">
    <property type="component" value="Unassembled WGS sequence"/>
</dbReference>
<dbReference type="GO" id="GO:0008703">
    <property type="term" value="F:5-amino-6-(5-phosphoribosylamino)uracil reductase activity"/>
    <property type="evidence" value="ECO:0007669"/>
    <property type="project" value="UniProtKB-EC"/>
</dbReference>
<evidence type="ECO:0000256" key="2">
    <source>
        <dbReference type="ARBA" id="ARBA00004882"/>
    </source>
</evidence>
<feature type="active site" description="Proton donor" evidence="14">
    <location>
        <position position="58"/>
    </location>
</feature>
<feature type="binding site" evidence="15">
    <location>
        <position position="212"/>
    </location>
    <ligand>
        <name>substrate</name>
    </ligand>
</feature>
<dbReference type="CDD" id="cd01284">
    <property type="entry name" value="Riboflavin_deaminase-reductase"/>
    <property type="match status" value="1"/>
</dbReference>
<comment type="similarity">
    <text evidence="5 13">In the C-terminal section; belongs to the HTP reductase family.</text>
</comment>
<evidence type="ECO:0000259" key="17">
    <source>
        <dbReference type="PROSITE" id="PS51747"/>
    </source>
</evidence>
<dbReference type="PROSITE" id="PS00903">
    <property type="entry name" value="CYT_DCMP_DEAMINASES_1"/>
    <property type="match status" value="1"/>
</dbReference>
<dbReference type="NCBIfam" id="TIGR00227">
    <property type="entry name" value="ribD_Cterm"/>
    <property type="match status" value="1"/>
</dbReference>
<keyword evidence="12" id="KW-0511">Multifunctional enzyme</keyword>
<feature type="binding site" evidence="15">
    <location>
        <position position="176"/>
    </location>
    <ligand>
        <name>substrate</name>
    </ligand>
</feature>
<dbReference type="SUPFAM" id="SSF53597">
    <property type="entry name" value="Dihydrofolate reductase-like"/>
    <property type="match status" value="1"/>
</dbReference>
<feature type="binding site" evidence="16">
    <location>
        <position position="83"/>
    </location>
    <ligand>
        <name>Zn(2+)</name>
        <dbReference type="ChEBI" id="CHEBI:29105"/>
        <note>catalytic</note>
    </ligand>
</feature>
<dbReference type="Pfam" id="PF00383">
    <property type="entry name" value="dCMP_cyt_deam_1"/>
    <property type="match status" value="1"/>
</dbReference>
<feature type="domain" description="CMP/dCMP-type deaminase" evidence="17">
    <location>
        <begin position="7"/>
        <end position="131"/>
    </location>
</feature>
<comment type="similarity">
    <text evidence="4 13">In the N-terminal section; belongs to the cytidine and deoxycytidylate deaminase family.</text>
</comment>
<dbReference type="EC" id="1.1.1.193" evidence="13"/>
<dbReference type="PANTHER" id="PTHR38011:SF7">
    <property type="entry name" value="2,5-DIAMINO-6-RIBOSYLAMINO-4(3H)-PYRIMIDINONE 5'-PHOSPHATE REDUCTASE"/>
    <property type="match status" value="1"/>
</dbReference>
<dbReference type="EC" id="3.5.4.26" evidence="13"/>
<comment type="pathway">
    <text evidence="2 13">Cofactor biosynthesis; riboflavin biosynthesis; 5-amino-6-(D-ribitylamino)uracil from GTP: step 2/4.</text>
</comment>
<evidence type="ECO:0000313" key="18">
    <source>
        <dbReference type="EMBL" id="TWU58909.1"/>
    </source>
</evidence>
<dbReference type="RefSeq" id="WP_246114344.1">
    <property type="nucleotide sequence ID" value="NZ_SJPW01000002.1"/>
</dbReference>
<evidence type="ECO:0000256" key="1">
    <source>
        <dbReference type="ARBA" id="ARBA00002151"/>
    </source>
</evidence>
<dbReference type="InterPro" id="IPR004794">
    <property type="entry name" value="Eubact_RibD"/>
</dbReference>
<dbReference type="InterPro" id="IPR002734">
    <property type="entry name" value="RibDG_C"/>
</dbReference>
<dbReference type="InterPro" id="IPR011549">
    <property type="entry name" value="RibD_C"/>
</dbReference>
<evidence type="ECO:0000256" key="16">
    <source>
        <dbReference type="PIRSR" id="PIRSR006769-3"/>
    </source>
</evidence>
<dbReference type="FunFam" id="3.40.140.10:FF:000025">
    <property type="entry name" value="Riboflavin biosynthesis protein RibD"/>
    <property type="match status" value="1"/>
</dbReference>
<evidence type="ECO:0000256" key="5">
    <source>
        <dbReference type="ARBA" id="ARBA00007417"/>
    </source>
</evidence>
<evidence type="ECO:0000256" key="7">
    <source>
        <dbReference type="ARBA" id="ARBA00022723"/>
    </source>
</evidence>
<organism evidence="18 19">
    <name type="scientific">Rubripirellula tenax</name>
    <dbReference type="NCBI Taxonomy" id="2528015"/>
    <lineage>
        <taxon>Bacteria</taxon>
        <taxon>Pseudomonadati</taxon>
        <taxon>Planctomycetota</taxon>
        <taxon>Planctomycetia</taxon>
        <taxon>Pirellulales</taxon>
        <taxon>Pirellulaceae</taxon>
        <taxon>Rubripirellula</taxon>
    </lineage>
</organism>
<proteinExistence type="inferred from homology"/>
<feature type="binding site" evidence="15">
    <location>
        <position position="215"/>
    </location>
    <ligand>
        <name>substrate</name>
    </ligand>
</feature>
<feature type="binding site" evidence="15">
    <location>
        <position position="178"/>
    </location>
    <ligand>
        <name>NADP(+)</name>
        <dbReference type="ChEBI" id="CHEBI:58349"/>
    </ligand>
</feature>